<keyword evidence="4" id="KW-1185">Reference proteome</keyword>
<protein>
    <recommendedName>
        <fullName evidence="5">PsiF repeat-containing protein</fullName>
    </recommendedName>
</protein>
<comment type="caution">
    <text evidence="3">The sequence shown here is derived from an EMBL/GenBank/DDBJ whole genome shotgun (WGS) entry which is preliminary data.</text>
</comment>
<evidence type="ECO:0008006" key="5">
    <source>
        <dbReference type="Google" id="ProtNLM"/>
    </source>
</evidence>
<evidence type="ECO:0000256" key="1">
    <source>
        <dbReference type="SAM" id="MobiDB-lite"/>
    </source>
</evidence>
<dbReference type="Proteomes" id="UP000269708">
    <property type="component" value="Unassembled WGS sequence"/>
</dbReference>
<dbReference type="RefSeq" id="WP_242002975.1">
    <property type="nucleotide sequence ID" value="NZ_RKQN01000002.1"/>
</dbReference>
<evidence type="ECO:0000313" key="3">
    <source>
        <dbReference type="EMBL" id="RPE79696.1"/>
    </source>
</evidence>
<sequence length="92" mass="9875">MRTTAGKLLLSISLLASVSALAQQAGAGEAAAAAGDRSEATARAQEERLVCQRVKKIGSNRIERVCKTEAQSQKESEEAALRAARRDMQRTF</sequence>
<dbReference type="AlphaFoldDB" id="A0A3N4V9M7"/>
<name>A0A3N4V9M7_9GAMM</name>
<feature type="chain" id="PRO_5017944529" description="PsiF repeat-containing protein" evidence="2">
    <location>
        <begin position="23"/>
        <end position="92"/>
    </location>
</feature>
<evidence type="ECO:0000313" key="4">
    <source>
        <dbReference type="Proteomes" id="UP000269708"/>
    </source>
</evidence>
<evidence type="ECO:0000256" key="2">
    <source>
        <dbReference type="SAM" id="SignalP"/>
    </source>
</evidence>
<reference evidence="3 4" key="1">
    <citation type="submission" date="2018-11" db="EMBL/GenBank/DDBJ databases">
        <title>Genomic Encyclopedia of Type Strains, Phase IV (KMG-IV): sequencing the most valuable type-strain genomes for metagenomic binning, comparative biology and taxonomic classification.</title>
        <authorList>
            <person name="Goeker M."/>
        </authorList>
    </citation>
    <scope>NUCLEOTIDE SEQUENCE [LARGE SCALE GENOMIC DNA]</scope>
    <source>
        <strain evidence="3 4">DSM 25623</strain>
    </source>
</reference>
<keyword evidence="2" id="KW-0732">Signal</keyword>
<organism evidence="3 4">
    <name type="scientific">Vulcaniibacterium tengchongense</name>
    <dbReference type="NCBI Taxonomy" id="1273429"/>
    <lineage>
        <taxon>Bacteria</taxon>
        <taxon>Pseudomonadati</taxon>
        <taxon>Pseudomonadota</taxon>
        <taxon>Gammaproteobacteria</taxon>
        <taxon>Lysobacterales</taxon>
        <taxon>Lysobacteraceae</taxon>
        <taxon>Vulcaniibacterium</taxon>
    </lineage>
</organism>
<accession>A0A3N4V9M7</accession>
<proteinExistence type="predicted"/>
<gene>
    <name evidence="3" type="ORF">EDC50_1520</name>
</gene>
<feature type="signal peptide" evidence="2">
    <location>
        <begin position="1"/>
        <end position="22"/>
    </location>
</feature>
<dbReference type="EMBL" id="RKQN01000002">
    <property type="protein sequence ID" value="RPE79696.1"/>
    <property type="molecule type" value="Genomic_DNA"/>
</dbReference>
<feature type="region of interest" description="Disordered" evidence="1">
    <location>
        <begin position="69"/>
        <end position="92"/>
    </location>
</feature>